<comment type="similarity">
    <text evidence="10">Belongs to the PetL family.</text>
</comment>
<comment type="subunit">
    <text evidence="9 10">The 4 large subunits of the cytochrome b6-f complex are cytochrome b6, subunit IV (17 kDa polypeptide, PetD), cytochrome f and the Rieske protein, while the 4 small subunits are PetG, PetL, PetM and PetN. The complex functions as a dimer.</text>
</comment>
<evidence type="ECO:0000256" key="5">
    <source>
        <dbReference type="ARBA" id="ARBA00022989"/>
    </source>
</evidence>
<evidence type="ECO:0000256" key="4">
    <source>
        <dbReference type="ARBA" id="ARBA00022982"/>
    </source>
</evidence>
<evidence type="ECO:0000256" key="9">
    <source>
        <dbReference type="ARBA" id="ARBA00025834"/>
    </source>
</evidence>
<keyword evidence="5 10" id="KW-1133">Transmembrane helix</keyword>
<evidence type="ECO:0000256" key="8">
    <source>
        <dbReference type="ARBA" id="ARBA00025197"/>
    </source>
</evidence>
<sequence length="31" mass="3477">MLTVISYIGLLSTAFVFTFVVYLGLLKIKLI</sequence>
<name>A0A097KN10_9CHLO</name>
<accession>A0A097KN10</accession>
<evidence type="ECO:0000313" key="11">
    <source>
        <dbReference type="EMBL" id="AIT94574.1"/>
    </source>
</evidence>
<dbReference type="GO" id="GO:0009055">
    <property type="term" value="F:electron transfer activity"/>
    <property type="evidence" value="ECO:0007669"/>
    <property type="project" value="InterPro"/>
</dbReference>
<feature type="transmembrane region" description="Helical" evidence="10">
    <location>
        <begin position="6"/>
        <end position="26"/>
    </location>
</feature>
<dbReference type="GO" id="GO:0009535">
    <property type="term" value="C:chloroplast thylakoid membrane"/>
    <property type="evidence" value="ECO:0007669"/>
    <property type="project" value="UniProtKB-SubCell"/>
</dbReference>
<keyword evidence="2 10" id="KW-0813">Transport</keyword>
<dbReference type="GO" id="GO:0015979">
    <property type="term" value="P:photosynthesis"/>
    <property type="evidence" value="ECO:0007669"/>
    <property type="project" value="UniProtKB-KW"/>
</dbReference>
<dbReference type="SUPFAM" id="SSF103436">
    <property type="entry name" value="PetL subunit of the cytochrome b6f complex"/>
    <property type="match status" value="1"/>
</dbReference>
<evidence type="ECO:0000256" key="6">
    <source>
        <dbReference type="ARBA" id="ARBA00023078"/>
    </source>
</evidence>
<keyword evidence="7 10" id="KW-0472">Membrane</keyword>
<evidence type="ECO:0000256" key="10">
    <source>
        <dbReference type="HAMAP-Rule" id="MF_00433"/>
    </source>
</evidence>
<proteinExistence type="inferred from homology"/>
<dbReference type="EMBL" id="KM462875">
    <property type="protein sequence ID" value="AIT94574.1"/>
    <property type="molecule type" value="Genomic_DNA"/>
</dbReference>
<evidence type="ECO:0000256" key="1">
    <source>
        <dbReference type="ARBA" id="ARBA00004167"/>
    </source>
</evidence>
<evidence type="ECO:0000256" key="7">
    <source>
        <dbReference type="ARBA" id="ARBA00023136"/>
    </source>
</evidence>
<organism evidence="11">
    <name type="scientific">Pleurastrosarcina brevispinosa</name>
    <dbReference type="NCBI Taxonomy" id="163096"/>
    <lineage>
        <taxon>Eukaryota</taxon>
        <taxon>Viridiplantae</taxon>
        <taxon>Chlorophyta</taxon>
        <taxon>core chlorophytes</taxon>
        <taxon>Trebouxiophyceae</taxon>
        <taxon>Trebouxiophyceae incertae sedis</taxon>
        <taxon>Pleurastrosarcina</taxon>
    </lineage>
</organism>
<keyword evidence="6 10" id="KW-0793">Thylakoid</keyword>
<keyword evidence="4 10" id="KW-0249">Electron transport</keyword>
<dbReference type="Pfam" id="PF05115">
    <property type="entry name" value="PetL"/>
    <property type="match status" value="1"/>
</dbReference>
<reference evidence="11" key="1">
    <citation type="journal article" date="2014" name="BMC Evol. Biol.">
        <title>Chloroplast phylogenomic analysis resolves deep-level relationships within the green algal class Trebouxiophyceae.</title>
        <authorList>
            <person name="Lemieux C."/>
            <person name="Otis C."/>
            <person name="Turmel M."/>
        </authorList>
    </citation>
    <scope>NUCLEOTIDE SEQUENCE</scope>
</reference>
<keyword evidence="11" id="KW-0934">Plastid</keyword>
<dbReference type="InterPro" id="IPR007802">
    <property type="entry name" value="Cyt_b6/f_cplx_su6"/>
</dbReference>
<comment type="function">
    <text evidence="8 10">Component of the cytochrome b6-f complex, which mediates electron transfer between photosystem II (PSII) and photosystem I (PSI), cyclic electron flow around PSI, and state transitions. PetL is important for photoautotrophic growth as well as for electron transfer efficiency and stability of the cytochrome b6-f complex.</text>
</comment>
<dbReference type="GO" id="GO:0009512">
    <property type="term" value="C:cytochrome b6f complex"/>
    <property type="evidence" value="ECO:0007669"/>
    <property type="project" value="InterPro"/>
</dbReference>
<evidence type="ECO:0000256" key="3">
    <source>
        <dbReference type="ARBA" id="ARBA00022692"/>
    </source>
</evidence>
<geneLocation type="chloroplast" evidence="11"/>
<keyword evidence="11" id="KW-0150">Chloroplast</keyword>
<keyword evidence="10" id="KW-0602">Photosynthesis</keyword>
<dbReference type="HAMAP" id="MF_00433">
    <property type="entry name" value="Cytb6_f_PetL"/>
    <property type="match status" value="1"/>
</dbReference>
<gene>
    <name evidence="10 11" type="primary">petL</name>
</gene>
<protein>
    <recommendedName>
        <fullName evidence="10">Cytochrome b6-f complex subunit 6</fullName>
    </recommendedName>
    <alternativeName>
        <fullName evidence="10">Cytochrome b6-f complex subunit PetL</fullName>
    </alternativeName>
    <alternativeName>
        <fullName evidence="10">Cytochrome b6-f complex subunit VI</fullName>
    </alternativeName>
</protein>
<comment type="subcellular location">
    <subcellularLocation>
        <location evidence="1">Membrane</location>
        <topology evidence="1">Single-pass membrane protein</topology>
    </subcellularLocation>
    <subcellularLocation>
        <location evidence="10">Plastid</location>
        <location evidence="10">Chloroplast thylakoid membrane</location>
        <topology evidence="10">Single-pass membrane protein</topology>
    </subcellularLocation>
</comment>
<evidence type="ECO:0000256" key="2">
    <source>
        <dbReference type="ARBA" id="ARBA00022448"/>
    </source>
</evidence>
<dbReference type="AlphaFoldDB" id="A0A097KN10"/>
<keyword evidence="3 10" id="KW-0812">Transmembrane</keyword>